<evidence type="ECO:0008006" key="3">
    <source>
        <dbReference type="Google" id="ProtNLM"/>
    </source>
</evidence>
<organism evidence="1 2">
    <name type="scientific">Parabacteroides distasonis</name>
    <dbReference type="NCBI Taxonomy" id="823"/>
    <lineage>
        <taxon>Bacteria</taxon>
        <taxon>Pseudomonadati</taxon>
        <taxon>Bacteroidota</taxon>
        <taxon>Bacteroidia</taxon>
        <taxon>Bacteroidales</taxon>
        <taxon>Tannerellaceae</taxon>
        <taxon>Parabacteroides</taxon>
    </lineage>
</organism>
<protein>
    <recommendedName>
        <fullName evidence="3">Lipoprotein</fullName>
    </recommendedName>
</protein>
<dbReference type="RefSeq" id="WP_259013157.1">
    <property type="nucleotide sequence ID" value="NZ_JANUTI010000002.1"/>
</dbReference>
<dbReference type="EMBL" id="JAQMPX010000090">
    <property type="protein sequence ID" value="MDB9139250.1"/>
    <property type="molecule type" value="Genomic_DNA"/>
</dbReference>
<gene>
    <name evidence="1" type="ORF">PN612_12115</name>
</gene>
<evidence type="ECO:0000313" key="1">
    <source>
        <dbReference type="EMBL" id="MDB9139250.1"/>
    </source>
</evidence>
<dbReference type="AlphaFoldDB" id="A0AAW6F776"/>
<proteinExistence type="predicted"/>
<dbReference type="Proteomes" id="UP001211522">
    <property type="component" value="Unassembled WGS sequence"/>
</dbReference>
<dbReference type="PROSITE" id="PS51257">
    <property type="entry name" value="PROKAR_LIPOPROTEIN"/>
    <property type="match status" value="1"/>
</dbReference>
<sequence>MKRIIYLLAVSCFLLISCHDDDRFSVDSVLGEICSTCVITYNVDGASSTTSSHFCGTKSQVDTWENNLREQANTINASGVGTMKIEFIRD</sequence>
<name>A0AAW6F776_PARDI</name>
<comment type="caution">
    <text evidence="1">The sequence shown here is derived from an EMBL/GenBank/DDBJ whole genome shotgun (WGS) entry which is preliminary data.</text>
</comment>
<evidence type="ECO:0000313" key="2">
    <source>
        <dbReference type="Proteomes" id="UP001211522"/>
    </source>
</evidence>
<reference evidence="1" key="1">
    <citation type="submission" date="2023-01" db="EMBL/GenBank/DDBJ databases">
        <title>Human gut microbiome strain richness.</title>
        <authorList>
            <person name="Chen-Liaw A."/>
        </authorList>
    </citation>
    <scope>NUCLEOTIDE SEQUENCE</scope>
    <source>
        <strain evidence="1">D35st1_E5_D35t1_190705</strain>
    </source>
</reference>
<accession>A0AAW6F776</accession>